<evidence type="ECO:0000313" key="1">
    <source>
        <dbReference type="EMBL" id="SNS97688.1"/>
    </source>
</evidence>
<dbReference type="OrthoDB" id="893444at2"/>
<name>A0A239IWU1_9BACT</name>
<gene>
    <name evidence="1" type="ORF">SAMN06296052_11936</name>
</gene>
<dbReference type="RefSeq" id="WP_089320660.1">
    <property type="nucleotide sequence ID" value="NZ_FZOQ01000019.1"/>
</dbReference>
<dbReference type="AlphaFoldDB" id="A0A239IWU1"/>
<protein>
    <submittedName>
        <fullName evidence="1">Uncharacterized protein</fullName>
    </submittedName>
</protein>
<proteinExistence type="predicted"/>
<dbReference type="EMBL" id="FZOQ01000019">
    <property type="protein sequence ID" value="SNS97688.1"/>
    <property type="molecule type" value="Genomic_DNA"/>
</dbReference>
<keyword evidence="2" id="KW-1185">Reference proteome</keyword>
<organism evidence="1 2">
    <name type="scientific">Pontibacter ummariensis</name>
    <dbReference type="NCBI Taxonomy" id="1610492"/>
    <lineage>
        <taxon>Bacteria</taxon>
        <taxon>Pseudomonadati</taxon>
        <taxon>Bacteroidota</taxon>
        <taxon>Cytophagia</taxon>
        <taxon>Cytophagales</taxon>
        <taxon>Hymenobacteraceae</taxon>
        <taxon>Pontibacter</taxon>
    </lineage>
</organism>
<sequence>MENKLLLPILLVSILSCNTHSTEAEQQENALPIESSNPVAQAVVTGKNVEYLDWKSVRINGKFPLTTTVQNINGLLGKPDSVNSINWDETCSSDFRSEESKLAYYSGYHFEQFGDSLDFQSVDFRKSKGLFLHSNDLKLNSSTTLEEIKTRFPNAAKDIEKMDVYEIGEVDAIALPPSKGLSDGHWLLMFQNGKLIRTDDWFPC</sequence>
<evidence type="ECO:0000313" key="2">
    <source>
        <dbReference type="Proteomes" id="UP000198432"/>
    </source>
</evidence>
<dbReference type="Proteomes" id="UP000198432">
    <property type="component" value="Unassembled WGS sequence"/>
</dbReference>
<accession>A0A239IWU1</accession>
<dbReference type="PROSITE" id="PS51257">
    <property type="entry name" value="PROKAR_LIPOPROTEIN"/>
    <property type="match status" value="1"/>
</dbReference>
<reference evidence="2" key="1">
    <citation type="submission" date="2017-06" db="EMBL/GenBank/DDBJ databases">
        <authorList>
            <person name="Varghese N."/>
            <person name="Submissions S."/>
        </authorList>
    </citation>
    <scope>NUCLEOTIDE SEQUENCE [LARGE SCALE GENOMIC DNA]</scope>
    <source>
        <strain evidence="2">NKM1</strain>
    </source>
</reference>